<evidence type="ECO:0000256" key="3">
    <source>
        <dbReference type="ARBA" id="ARBA00022824"/>
    </source>
</evidence>
<dbReference type="InterPro" id="IPR011012">
    <property type="entry name" value="Longin-like_dom_sf"/>
</dbReference>
<dbReference type="SMART" id="SM01399">
    <property type="entry name" value="Sybindin"/>
    <property type="match status" value="1"/>
</dbReference>
<keyword evidence="11" id="KW-1185">Reference proteome</keyword>
<gene>
    <name evidence="10" type="ORF">POLS_LOCUS8900</name>
</gene>
<dbReference type="AlphaFoldDB" id="A0A9W4I8K9"/>
<dbReference type="FunFam" id="3.30.450.70:FF:000007">
    <property type="entry name" value="Putative sybindin-like family protein"/>
    <property type="match status" value="1"/>
</dbReference>
<dbReference type="GO" id="GO:0006888">
    <property type="term" value="P:endoplasmic reticulum to Golgi vesicle-mediated transport"/>
    <property type="evidence" value="ECO:0007669"/>
    <property type="project" value="UniProtKB-UniRule"/>
</dbReference>
<sequence length="191" mass="21296">MYNLEFENTIMFLNYTIALSDLGTLSNMGVFSLIIINKAGGLIYQREFQAGLRKLSTNDYLVLAGTFHGVHAITRSITPKIPSVQPPSPATSSPSTTTPAASHSYPNPGVPVTGLDYLETDKFRLTCFQTLTGTKFLLFTDPLTGNVDTIVQKIYELYADFVMKNPFYQIEMPVRCEAFDRHLGAWLRGRT</sequence>
<evidence type="ECO:0000256" key="5">
    <source>
        <dbReference type="ARBA" id="ARBA00023034"/>
    </source>
</evidence>
<dbReference type="PANTHER" id="PTHR23249">
    <property type="entry name" value="TRAFFICKING PROTEIN PARTICLE COMPLEX SUBUNIT"/>
    <property type="match status" value="1"/>
</dbReference>
<evidence type="ECO:0000256" key="4">
    <source>
        <dbReference type="ARBA" id="ARBA00022892"/>
    </source>
</evidence>
<evidence type="ECO:0000256" key="1">
    <source>
        <dbReference type="ARBA" id="ARBA00004555"/>
    </source>
</evidence>
<dbReference type="CDD" id="cd14856">
    <property type="entry name" value="TRAPPC4_synbindin"/>
    <property type="match status" value="1"/>
</dbReference>
<dbReference type="Proteomes" id="UP001153618">
    <property type="component" value="Unassembled WGS sequence"/>
</dbReference>
<dbReference type="GO" id="GO:0030008">
    <property type="term" value="C:TRAPP complex"/>
    <property type="evidence" value="ECO:0007669"/>
    <property type="project" value="UniProtKB-UniRule"/>
</dbReference>
<dbReference type="SUPFAM" id="SSF64356">
    <property type="entry name" value="SNARE-like"/>
    <property type="match status" value="1"/>
</dbReference>
<keyword evidence="9" id="KW-0472">Membrane</keyword>
<keyword evidence="9" id="KW-1133">Transmembrane helix</keyword>
<name>A0A9W4I8K9_PENOL</name>
<evidence type="ECO:0000256" key="8">
    <source>
        <dbReference type="SAM" id="MobiDB-lite"/>
    </source>
</evidence>
<reference evidence="10" key="1">
    <citation type="submission" date="2021-07" db="EMBL/GenBank/DDBJ databases">
        <authorList>
            <person name="Branca A.L. A."/>
        </authorList>
    </citation>
    <scope>NUCLEOTIDE SEQUENCE</scope>
</reference>
<dbReference type="Gene3D" id="3.30.450.70">
    <property type="match status" value="1"/>
</dbReference>
<evidence type="ECO:0000256" key="2">
    <source>
        <dbReference type="ARBA" id="ARBA00022448"/>
    </source>
</evidence>
<dbReference type="Pfam" id="PF04099">
    <property type="entry name" value="Sybindin"/>
    <property type="match status" value="1"/>
</dbReference>
<dbReference type="InterPro" id="IPR007233">
    <property type="entry name" value="TRAPPC"/>
</dbReference>
<dbReference type="OrthoDB" id="246406at2759"/>
<dbReference type="GO" id="GO:0005783">
    <property type="term" value="C:endoplasmic reticulum"/>
    <property type="evidence" value="ECO:0007669"/>
    <property type="project" value="UniProtKB-SubCell"/>
</dbReference>
<protein>
    <recommendedName>
        <fullName evidence="7">Trafficking protein particle complex subunit</fullName>
    </recommendedName>
</protein>
<keyword evidence="5 7" id="KW-0333">Golgi apparatus</keyword>
<evidence type="ECO:0000313" key="10">
    <source>
        <dbReference type="EMBL" id="CAG8256789.1"/>
    </source>
</evidence>
<feature type="transmembrane region" description="Helical" evidence="9">
    <location>
        <begin position="12"/>
        <end position="36"/>
    </location>
</feature>
<dbReference type="EMBL" id="CAJVOS010000082">
    <property type="protein sequence ID" value="CAG8256789.1"/>
    <property type="molecule type" value="Genomic_DNA"/>
</dbReference>
<feature type="region of interest" description="Disordered" evidence="8">
    <location>
        <begin position="80"/>
        <end position="107"/>
    </location>
</feature>
<keyword evidence="9" id="KW-0812">Transmembrane</keyword>
<accession>A0A9W4I8K9</accession>
<organism evidence="10 11">
    <name type="scientific">Penicillium olsonii</name>
    <dbReference type="NCBI Taxonomy" id="99116"/>
    <lineage>
        <taxon>Eukaryota</taxon>
        <taxon>Fungi</taxon>
        <taxon>Dikarya</taxon>
        <taxon>Ascomycota</taxon>
        <taxon>Pezizomycotina</taxon>
        <taxon>Eurotiomycetes</taxon>
        <taxon>Eurotiomycetidae</taxon>
        <taxon>Eurotiales</taxon>
        <taxon>Aspergillaceae</taxon>
        <taxon>Penicillium</taxon>
    </lineage>
</organism>
<proteinExistence type="inferred from homology"/>
<comment type="subunit">
    <text evidence="7">Part of the multisubunit transport protein particle (TRAPP) complex.</text>
</comment>
<comment type="caution">
    <text evidence="10">The sequence shown here is derived from an EMBL/GenBank/DDBJ whole genome shotgun (WGS) entry which is preliminary data.</text>
</comment>
<evidence type="ECO:0000256" key="7">
    <source>
        <dbReference type="RuleBase" id="RU366065"/>
    </source>
</evidence>
<dbReference type="PANTHER" id="PTHR23249:SF15">
    <property type="entry name" value="TRAFFICKING PROTEIN PARTICLE COMPLEX SUBUNIT 4"/>
    <property type="match status" value="1"/>
</dbReference>
<keyword evidence="2 7" id="KW-0813">Transport</keyword>
<evidence type="ECO:0000256" key="6">
    <source>
        <dbReference type="ARBA" id="ARBA00038179"/>
    </source>
</evidence>
<dbReference type="GO" id="GO:0005794">
    <property type="term" value="C:Golgi apparatus"/>
    <property type="evidence" value="ECO:0007669"/>
    <property type="project" value="UniProtKB-SubCell"/>
</dbReference>
<comment type="similarity">
    <text evidence="6">Belongs to the TRAPP small subunits family. TRAPPC4 subfamily.</text>
</comment>
<comment type="subcellular location">
    <subcellularLocation>
        <location evidence="7">Endoplasmic reticulum</location>
    </subcellularLocation>
    <subcellularLocation>
        <location evidence="7">Golgi apparatus</location>
        <location evidence="7">cis-Golgi network</location>
    </subcellularLocation>
    <subcellularLocation>
        <location evidence="1">Golgi apparatus</location>
    </subcellularLocation>
</comment>
<keyword evidence="4 7" id="KW-0931">ER-Golgi transport</keyword>
<feature type="compositionally biased region" description="Low complexity" evidence="8">
    <location>
        <begin position="90"/>
        <end position="102"/>
    </location>
</feature>
<keyword evidence="3 7" id="KW-0256">Endoplasmic reticulum</keyword>
<evidence type="ECO:0000313" key="11">
    <source>
        <dbReference type="Proteomes" id="UP001153618"/>
    </source>
</evidence>
<evidence type="ECO:0000256" key="9">
    <source>
        <dbReference type="SAM" id="Phobius"/>
    </source>
</evidence>